<dbReference type="EMBL" id="AP026382">
    <property type="protein sequence ID" value="BDN95927.1"/>
    <property type="molecule type" value="Genomic_DNA"/>
</dbReference>
<dbReference type="Proteomes" id="UP001058317">
    <property type="component" value="Chromosome"/>
</dbReference>
<organism evidence="1 2">
    <name type="scientific">Citrobacter braakii</name>
    <dbReference type="NCBI Taxonomy" id="57706"/>
    <lineage>
        <taxon>Bacteria</taxon>
        <taxon>Pseudomonadati</taxon>
        <taxon>Pseudomonadota</taxon>
        <taxon>Gammaproteobacteria</taxon>
        <taxon>Enterobacterales</taxon>
        <taxon>Enterobacteriaceae</taxon>
        <taxon>Citrobacter</taxon>
        <taxon>Citrobacter freundii complex</taxon>
    </lineage>
</organism>
<accession>A0AAD1L224</accession>
<sequence>MPELVFVDALPLTELTGAGGFEVFEQPASHSETSDNAAMRRTVNLWLPALIYPPGKLVKTSDVITVQGPVTIRLLFRE</sequence>
<evidence type="ECO:0000313" key="1">
    <source>
        <dbReference type="EMBL" id="BDN95927.1"/>
    </source>
</evidence>
<proteinExistence type="predicted"/>
<protein>
    <submittedName>
        <fullName evidence="1">Uncharacterized protein</fullName>
    </submittedName>
</protein>
<evidence type="ECO:0000313" key="2">
    <source>
        <dbReference type="Proteomes" id="UP001058317"/>
    </source>
</evidence>
<name>A0AAD1L224_CITBR</name>
<reference evidence="1" key="1">
    <citation type="submission" date="2022-07" db="EMBL/GenBank/DDBJ databases">
        <title>Complete genome sequence of carbapenem-resistant Citrobacter spp. in Japan.</title>
        <authorList>
            <person name="Maehana S."/>
            <person name="Suzuki M."/>
            <person name="Kitasato H."/>
        </authorList>
    </citation>
    <scope>NUCLEOTIDE SEQUENCE</scope>
    <source>
        <strain evidence="1">KAM621</strain>
    </source>
</reference>
<gene>
    <name evidence="1" type="ORF">KAM621c_10320</name>
</gene>
<dbReference type="AlphaFoldDB" id="A0AAD1L224"/>